<accession>A0A845ULP8</accession>
<protein>
    <submittedName>
        <fullName evidence="2">Uncharacterized protein</fullName>
    </submittedName>
</protein>
<sequence>MEQCMCLSKNKLNGPSTNIILSGSAISGSFVLLVAIFCFSCRNILMYRTGILRELSE</sequence>
<proteinExistence type="predicted"/>
<keyword evidence="1" id="KW-1133">Transmembrane helix</keyword>
<evidence type="ECO:0000256" key="1">
    <source>
        <dbReference type="SAM" id="Phobius"/>
    </source>
</evidence>
<name>A0A845ULP8_9PROT</name>
<organism evidence="2">
    <name type="scientific">Acidithiobacillus ferrianus</name>
    <dbReference type="NCBI Taxonomy" id="2678518"/>
    <lineage>
        <taxon>Bacteria</taxon>
        <taxon>Pseudomonadati</taxon>
        <taxon>Pseudomonadota</taxon>
        <taxon>Acidithiobacillia</taxon>
        <taxon>Acidithiobacillales</taxon>
        <taxon>Acidithiobacillaceae</taxon>
        <taxon>Acidithiobacillus</taxon>
    </lineage>
</organism>
<dbReference type="AlphaFoldDB" id="A0A845ULP8"/>
<reference evidence="2" key="1">
    <citation type="submission" date="2019-11" db="EMBL/GenBank/DDBJ databases">
        <title>Acidithiobacillus ferrianus sp. nov.: a facultatively anaerobic and extremely acidophilic chemolithoautotroph.</title>
        <authorList>
            <person name="Norris P.R."/>
            <person name="Falagan C."/>
            <person name="Moya-Beltran A."/>
            <person name="Castro M."/>
            <person name="Quatrini R."/>
            <person name="Johnson D.B."/>
        </authorList>
    </citation>
    <scope>NUCLEOTIDE SEQUENCE [LARGE SCALE GENOMIC DNA]</scope>
    <source>
        <strain evidence="2">MG</strain>
    </source>
</reference>
<evidence type="ECO:0000313" key="2">
    <source>
        <dbReference type="EMBL" id="NDU42558.1"/>
    </source>
</evidence>
<feature type="transmembrane region" description="Helical" evidence="1">
    <location>
        <begin position="19"/>
        <end position="39"/>
    </location>
</feature>
<comment type="caution">
    <text evidence="2">The sequence shown here is derived from an EMBL/GenBank/DDBJ whole genome shotgun (WGS) entry which is preliminary data.</text>
</comment>
<dbReference type="EMBL" id="WNJL01000030">
    <property type="protein sequence ID" value="NDU42558.1"/>
    <property type="molecule type" value="Genomic_DNA"/>
</dbReference>
<gene>
    <name evidence="2" type="ORF">GL267_07845</name>
</gene>
<keyword evidence="1" id="KW-0812">Transmembrane</keyword>
<keyword evidence="1" id="KW-0472">Membrane</keyword>
<dbReference type="NCBIfam" id="TIGR01053">
    <property type="entry name" value="LSD1"/>
    <property type="match status" value="1"/>
</dbReference>